<protein>
    <submittedName>
        <fullName evidence="1">Uncharacterized protein</fullName>
    </submittedName>
</protein>
<comment type="caution">
    <text evidence="1">The sequence shown here is derived from an EMBL/GenBank/DDBJ whole genome shotgun (WGS) entry which is preliminary data.</text>
</comment>
<dbReference type="Proteomes" id="UP001156141">
    <property type="component" value="Unassembled WGS sequence"/>
</dbReference>
<dbReference type="PROSITE" id="PS51257">
    <property type="entry name" value="PROKAR_LIPOPROTEIN"/>
    <property type="match status" value="1"/>
</dbReference>
<reference evidence="1" key="1">
    <citation type="submission" date="2022-02" db="EMBL/GenBank/DDBJ databases">
        <title>Aestuariibaculum sp., a marine bacterium isolated from sediment in Guangxi.</title>
        <authorList>
            <person name="Ying J."/>
        </authorList>
    </citation>
    <scope>NUCLEOTIDE SEQUENCE</scope>
    <source>
        <strain evidence="1">L182</strain>
    </source>
</reference>
<gene>
    <name evidence="1" type="ORF">MKW35_09070</name>
</gene>
<evidence type="ECO:0000313" key="2">
    <source>
        <dbReference type="Proteomes" id="UP001156141"/>
    </source>
</evidence>
<keyword evidence="2" id="KW-1185">Reference proteome</keyword>
<dbReference type="EMBL" id="JAKVQD010000003">
    <property type="protein sequence ID" value="MCH4552769.1"/>
    <property type="molecule type" value="Genomic_DNA"/>
</dbReference>
<proteinExistence type="predicted"/>
<organism evidence="1 2">
    <name type="scientific">Aestuariibaculum lutulentum</name>
    <dbReference type="NCBI Taxonomy" id="2920935"/>
    <lineage>
        <taxon>Bacteria</taxon>
        <taxon>Pseudomonadati</taxon>
        <taxon>Bacteroidota</taxon>
        <taxon>Flavobacteriia</taxon>
        <taxon>Flavobacteriales</taxon>
        <taxon>Flavobacteriaceae</taxon>
    </lineage>
</organism>
<accession>A0ABS9RKX3</accession>
<name>A0ABS9RKX3_9FLAO</name>
<evidence type="ECO:0000313" key="1">
    <source>
        <dbReference type="EMBL" id="MCH4552769.1"/>
    </source>
</evidence>
<dbReference type="RefSeq" id="WP_240573158.1">
    <property type="nucleotide sequence ID" value="NZ_CP136709.1"/>
</dbReference>
<sequence length="49" mass="5485">MATYKCKNCNTTKNDTLISQLSVSLACKDEAEDSTISFHAWEKVSEEDV</sequence>